<reference evidence="1 2" key="1">
    <citation type="journal article" date="2017" name="G3 (Bethesda)">
        <title>The Physical Genome Mapping of Anopheles albimanus Corrected Scaffold Misassemblies and Identified Interarm Rearrangements in Genus Anopheles.</title>
        <authorList>
            <person name="Artemov G.N."/>
            <person name="Peery A.N."/>
            <person name="Jiang X."/>
            <person name="Tu Z."/>
            <person name="Stegniy V.N."/>
            <person name="Sharakhova M.V."/>
            <person name="Sharakhov I.V."/>
        </authorList>
    </citation>
    <scope>NUCLEOTIDE SEQUENCE [LARGE SCALE GENOMIC DNA]</scope>
    <source>
        <strain evidence="1 2">ALBI9_A</strain>
    </source>
</reference>
<name>A0A182FYX2_ANOAL</name>
<evidence type="ECO:0000313" key="2">
    <source>
        <dbReference type="Proteomes" id="UP000069272"/>
    </source>
</evidence>
<evidence type="ECO:0000313" key="1">
    <source>
        <dbReference type="EnsemblMetazoa" id="AALB014800-PA"/>
    </source>
</evidence>
<protein>
    <submittedName>
        <fullName evidence="1">Uncharacterized protein</fullName>
    </submittedName>
</protein>
<dbReference type="VEuPathDB" id="VectorBase:AALB014800"/>
<dbReference type="AlphaFoldDB" id="A0A182FYX2"/>
<dbReference type="EnsemblMetazoa" id="AALB014800-RA">
    <property type="protein sequence ID" value="AALB014800-PA"/>
    <property type="gene ID" value="AALB014800"/>
</dbReference>
<reference evidence="1" key="2">
    <citation type="submission" date="2022-08" db="UniProtKB">
        <authorList>
            <consortium name="EnsemblMetazoa"/>
        </authorList>
    </citation>
    <scope>IDENTIFICATION</scope>
    <source>
        <strain evidence="1">STECLA/ALBI9_A</strain>
    </source>
</reference>
<dbReference type="Proteomes" id="UP000069272">
    <property type="component" value="Chromosome 2R"/>
</dbReference>
<sequence>MLMNKKTKNMKRAPFECFSNDCGLITGSNKFSFSSQQRTKQSYRIPFGAHQQYVGFVCFKPFPMIVFDVSNYVIANSTHDFNLISTMTVSRLILVDVMCDVHQILVTSR</sequence>
<organism evidence="1 2">
    <name type="scientific">Anopheles albimanus</name>
    <name type="common">New world malaria mosquito</name>
    <dbReference type="NCBI Taxonomy" id="7167"/>
    <lineage>
        <taxon>Eukaryota</taxon>
        <taxon>Metazoa</taxon>
        <taxon>Ecdysozoa</taxon>
        <taxon>Arthropoda</taxon>
        <taxon>Hexapoda</taxon>
        <taxon>Insecta</taxon>
        <taxon>Pterygota</taxon>
        <taxon>Neoptera</taxon>
        <taxon>Endopterygota</taxon>
        <taxon>Diptera</taxon>
        <taxon>Nematocera</taxon>
        <taxon>Culicoidea</taxon>
        <taxon>Culicidae</taxon>
        <taxon>Anophelinae</taxon>
        <taxon>Anopheles</taxon>
    </lineage>
</organism>
<proteinExistence type="predicted"/>
<accession>A0A182FYX2</accession>
<keyword evidence="2" id="KW-1185">Reference proteome</keyword>